<dbReference type="InterPro" id="IPR011989">
    <property type="entry name" value="ARM-like"/>
</dbReference>
<dbReference type="GO" id="GO:0046872">
    <property type="term" value="F:metal ion binding"/>
    <property type="evidence" value="ECO:0007669"/>
    <property type="project" value="UniProtKB-KW"/>
</dbReference>
<dbReference type="InterPro" id="IPR013427">
    <property type="entry name" value="Haem-bd_dom_put"/>
</dbReference>
<dbReference type="GO" id="GO:0009055">
    <property type="term" value="F:electron transfer activity"/>
    <property type="evidence" value="ECO:0007669"/>
    <property type="project" value="InterPro"/>
</dbReference>
<dbReference type="EMBL" id="CP036266">
    <property type="protein sequence ID" value="QDT19649.1"/>
    <property type="molecule type" value="Genomic_DNA"/>
</dbReference>
<keyword evidence="3 4" id="KW-0408">Iron</keyword>
<dbReference type="SUPFAM" id="SSF48371">
    <property type="entry name" value="ARM repeat"/>
    <property type="match status" value="1"/>
</dbReference>
<dbReference type="InterPro" id="IPR011041">
    <property type="entry name" value="Quinoprot_gluc/sorb_DH_b-prop"/>
</dbReference>
<dbReference type="InterPro" id="IPR055557">
    <property type="entry name" value="DUF7133"/>
</dbReference>
<sequence>MHAFRLFTTAVVFSISFSISHAEKTKTFSVGIAKVDITPEYPVPLSGYAARGSKPINQVEQHLWARAVAVEDQQGKPRVLITVDNCGVPAEVTKQVVANLKDKYEMTPSGVVICSTHTHSAPMLTDVLPNLFTKDLTKEEQAVIARYTQELAEKLTEVAKQAIQDSRPAHLEWGTGTATFAKNRRQITGPVDYEVPILVVKSPEGKRRAILVSYACHCTTLGPVPFMSGDWAGCAVEGIETDFPGCMAMVAIGCGADQNPKVRGDDQGAARVNGRGLADGVKQRLKTSLTPITGSLTTHSQEVKLPLATLPTEEEWKMLAKKPGITGYHAQKNLKRLAQGEALIDEIDYPVKSWVFGDDLAMVFLGGEVVVDYSLAIKSKYGEKVWVSSYANDVPCYIPSERVLKEGGYEGRNAMVWYDKPGPFAPGLEEKILKTVAAQIPVDFKPAEDVSRTGGKRPLTPEESISRMNYADDLQIDVVAAEPLVVDPVAVEFGPDGKLWVVEMRDYPQGMDGNLKPGGVVKFLEDLDQDGNYDKSTVFLEGLPFPTGLMVWKNGLLVCTAPDVIYAEDTDGDGKADINRKVLTGFATHNYQARVNSLAPGLDNWVYASGGLFGGIIKSFNGQTVNVTNRDFRFHPETGELEPVSGRTQQGRVRDDWGDWFGCRNGSLCVHYPVDEAYYRKNPYVVSPPAEVAVPRGDDASQLYPVGELVQFHLSGQRGRPTSACGLGLYRDVALGEPFYENAFVCEPVNQLVHRRVLKPEGVTFAGYRAKEEQGREFLTSTDNWFRPVQMRTAPDGSLYIVDMYRYLIEHPKFLSPESVQKLNVRAGETRGRIYRVTRKGQQLKSIPDLKQLSAAKVAGLMESKNGTLRDIVQQELRLRGDQSAVPVLKQIAAKAEFPASRLQALCTLDALQGLNPDLLQPRINDAHPGVRREAIRLSEPFLNESSPLAEAVLAQAKEEQDPSVILQLAYSLGDLKGDAATTALLKLIQQHADSVYIRSAVLTSFEPSRLASAIASLLPQVTANPKMLPVLNALTDMAIASKQPKVLNDLAVHLTAHAAESQQIPSWEWNLLAQLLQSPQVKQQGHSDAFQEQISALSLRARELVSDVDQSPEERVNSLEFVLSLKQNQKDLDFVADLLSPQTPLKLQIAALRNLIATQNPEALELVFENWKQFTPSIQAEVLNQLLLRESTTQELLKQVEQKQVQPAQIDLTNQQRLLEHKNSKIKKHAQKLFSAASSASREQVLKQYQSVDLKQGNLERGRQVFEKQCASCHRLDGKGHVVGPDLAALTDQSKSFLLTSILDPNKAVDGRYASYLAVTEDGKLNTGILVSEQSNSITLKAQQGKVLTILRAQIDELINSGKSLMPEGLEREIPPAAMADLIVYLQEHSAPVSYKYAGAVTPDASYPDDAQKPKLVDRMNGTPKFNDGQWVGFRFTGEHPQPRIELDLGKKMPLQSLRIVYGVNHEPGSIHAPRSVRVSFSNNGREFGNPVQFSEFDNHPDGLGLYEIDRRMIEITFPEQRGRFVRIDFQSAGRWLFLSEISLASTATSDQYQAVSVTSGAAEQAAPGVDPVARIKSLVADVKVGTPDEYRNIPDIWRQAIAAGKRNQADELHRLLAASLPDFGQSLECWQAVVIGGGVINGITIAGDWPRTKIENILKATPPLEVRWKQSLHAAVKMADDPKIKSGTRYDALRMVAMLDYEKCQQQLKRYLMDATQAELQMGAVSGLGDINTPEATQDLITALPKLTPRNQKIAVEALVRTEARTQMLLQALEKKELTAELVDAAVQQQLKMSENAEIKKRAQTVFP</sequence>
<keyword evidence="2 4" id="KW-0479">Metal-binding</keyword>
<reference evidence="6 7" key="1">
    <citation type="submission" date="2019-02" db="EMBL/GenBank/DDBJ databases">
        <title>Deep-cultivation of Planctomycetes and their phenomic and genomic characterization uncovers novel biology.</title>
        <authorList>
            <person name="Wiegand S."/>
            <person name="Jogler M."/>
            <person name="Boedeker C."/>
            <person name="Pinto D."/>
            <person name="Vollmers J."/>
            <person name="Rivas-Marin E."/>
            <person name="Kohn T."/>
            <person name="Peeters S.H."/>
            <person name="Heuer A."/>
            <person name="Rast P."/>
            <person name="Oberbeckmann S."/>
            <person name="Bunk B."/>
            <person name="Jeske O."/>
            <person name="Meyerdierks A."/>
            <person name="Storesund J.E."/>
            <person name="Kallscheuer N."/>
            <person name="Luecker S."/>
            <person name="Lage O.M."/>
            <person name="Pohl T."/>
            <person name="Merkel B.J."/>
            <person name="Hornburger P."/>
            <person name="Mueller R.-W."/>
            <person name="Bruemmer F."/>
            <person name="Labrenz M."/>
            <person name="Spormann A.M."/>
            <person name="Op den Camp H."/>
            <person name="Overmann J."/>
            <person name="Amann R."/>
            <person name="Jetten M.S.M."/>
            <person name="Mascher T."/>
            <person name="Medema M.H."/>
            <person name="Devos D.P."/>
            <person name="Kaster A.-K."/>
            <person name="Ovreas L."/>
            <person name="Rohde M."/>
            <person name="Galperin M.Y."/>
            <person name="Jogler C."/>
        </authorList>
    </citation>
    <scope>NUCLEOTIDE SEQUENCE [LARGE SCALE GENOMIC DNA]</scope>
    <source>
        <strain evidence="6 7">HG66A1</strain>
    </source>
</reference>
<dbReference type="RefSeq" id="WP_145181452.1">
    <property type="nucleotide sequence ID" value="NZ_CP036266.1"/>
</dbReference>
<gene>
    <name evidence="6" type="ORF">HG66A1_14170</name>
</gene>
<evidence type="ECO:0000256" key="2">
    <source>
        <dbReference type="ARBA" id="ARBA00022723"/>
    </source>
</evidence>
<proteinExistence type="predicted"/>
<accession>A0A517PJU5</accession>
<dbReference type="Pfam" id="PF04734">
    <property type="entry name" value="Ceramidase_alk"/>
    <property type="match status" value="1"/>
</dbReference>
<evidence type="ECO:0000256" key="4">
    <source>
        <dbReference type="PROSITE-ProRule" id="PRU00433"/>
    </source>
</evidence>
<dbReference type="Proteomes" id="UP000320421">
    <property type="component" value="Chromosome"/>
</dbReference>
<dbReference type="NCBIfam" id="TIGR02604">
    <property type="entry name" value="Piru_Ver_Nterm"/>
    <property type="match status" value="1"/>
</dbReference>
<dbReference type="SUPFAM" id="SSF46626">
    <property type="entry name" value="Cytochrome c"/>
    <property type="match status" value="1"/>
</dbReference>
<dbReference type="OrthoDB" id="230287at2"/>
<evidence type="ECO:0000256" key="3">
    <source>
        <dbReference type="ARBA" id="ARBA00023004"/>
    </source>
</evidence>
<dbReference type="NCBIfam" id="TIGR02603">
    <property type="entry name" value="CxxCH_TIGR02603"/>
    <property type="match status" value="1"/>
</dbReference>
<dbReference type="Pfam" id="PF23500">
    <property type="entry name" value="DUF7133"/>
    <property type="match status" value="1"/>
</dbReference>
<evidence type="ECO:0000313" key="7">
    <source>
        <dbReference type="Proteomes" id="UP000320421"/>
    </source>
</evidence>
<evidence type="ECO:0000313" key="6">
    <source>
        <dbReference type="EMBL" id="QDT19649.1"/>
    </source>
</evidence>
<dbReference type="SUPFAM" id="SSF50952">
    <property type="entry name" value="Soluble quinoprotein glucose dehydrogenase"/>
    <property type="match status" value="1"/>
</dbReference>
<dbReference type="InterPro" id="IPR031329">
    <property type="entry name" value="NEUT/ALK_ceramidase_N"/>
</dbReference>
<evidence type="ECO:0000256" key="1">
    <source>
        <dbReference type="ARBA" id="ARBA00022617"/>
    </source>
</evidence>
<dbReference type="InterPro" id="IPR013428">
    <property type="entry name" value="Membrane-bound_put_N"/>
</dbReference>
<dbReference type="Gene3D" id="2.60.120.1190">
    <property type="match status" value="1"/>
</dbReference>
<dbReference type="InterPro" id="IPR016024">
    <property type="entry name" value="ARM-type_fold"/>
</dbReference>
<evidence type="ECO:0000259" key="5">
    <source>
        <dbReference type="PROSITE" id="PS51007"/>
    </source>
</evidence>
<dbReference type="InterPro" id="IPR009056">
    <property type="entry name" value="Cyt_c-like_dom"/>
</dbReference>
<dbReference type="InterPro" id="IPR036909">
    <property type="entry name" value="Cyt_c-like_dom_sf"/>
</dbReference>
<dbReference type="PANTHER" id="PTHR33546">
    <property type="entry name" value="LARGE, MULTIFUNCTIONAL SECRETED PROTEIN-RELATED"/>
    <property type="match status" value="1"/>
</dbReference>
<dbReference type="Pfam" id="PF00034">
    <property type="entry name" value="Cytochrom_C"/>
    <property type="match status" value="1"/>
</dbReference>
<dbReference type="Gene3D" id="1.25.10.10">
    <property type="entry name" value="Leucine-rich Repeat Variant"/>
    <property type="match status" value="1"/>
</dbReference>
<feature type="domain" description="Cytochrome c" evidence="5">
    <location>
        <begin position="1258"/>
        <end position="1391"/>
    </location>
</feature>
<dbReference type="PROSITE" id="PS51007">
    <property type="entry name" value="CYTC"/>
    <property type="match status" value="1"/>
</dbReference>
<dbReference type="GO" id="GO:0020037">
    <property type="term" value="F:heme binding"/>
    <property type="evidence" value="ECO:0007669"/>
    <property type="project" value="InterPro"/>
</dbReference>
<organism evidence="6 7">
    <name type="scientific">Gimesia chilikensis</name>
    <dbReference type="NCBI Taxonomy" id="2605989"/>
    <lineage>
        <taxon>Bacteria</taxon>
        <taxon>Pseudomonadati</taxon>
        <taxon>Planctomycetota</taxon>
        <taxon>Planctomycetia</taxon>
        <taxon>Planctomycetales</taxon>
        <taxon>Planctomycetaceae</taxon>
        <taxon>Gimesia</taxon>
    </lineage>
</organism>
<keyword evidence="7" id="KW-1185">Reference proteome</keyword>
<dbReference type="Gene3D" id="1.10.760.10">
    <property type="entry name" value="Cytochrome c-like domain"/>
    <property type="match status" value="1"/>
</dbReference>
<name>A0A517PJU5_9PLAN</name>
<dbReference type="PANTHER" id="PTHR33546:SF1">
    <property type="entry name" value="LARGE, MULTIFUNCTIONAL SECRETED PROTEIN"/>
    <property type="match status" value="1"/>
</dbReference>
<keyword evidence="1 4" id="KW-0349">Heme</keyword>
<protein>
    <submittedName>
        <fullName evidence="6">Neutral/alkaline non-lysosomal ceramidase</fullName>
    </submittedName>
</protein>